<keyword evidence="3" id="KW-1185">Reference proteome</keyword>
<protein>
    <recommendedName>
        <fullName evidence="4">BNR repeat protein</fullName>
    </recommendedName>
</protein>
<reference evidence="2 3" key="1">
    <citation type="journal article" date="2015" name="Stand. Genomic Sci.">
        <title>Genomic Encyclopedia of Bacterial and Archaeal Type Strains, Phase III: the genomes of soil and plant-associated and newly described type strains.</title>
        <authorList>
            <person name="Whitman W.B."/>
            <person name="Woyke T."/>
            <person name="Klenk H.P."/>
            <person name="Zhou Y."/>
            <person name="Lilburn T.G."/>
            <person name="Beck B.J."/>
            <person name="De Vos P."/>
            <person name="Vandamme P."/>
            <person name="Eisen J.A."/>
            <person name="Garrity G."/>
            <person name="Hugenholtz P."/>
            <person name="Kyrpides N.C."/>
        </authorList>
    </citation>
    <scope>NUCLEOTIDE SEQUENCE [LARGE SCALE GENOMIC DNA]</scope>
    <source>
        <strain evidence="2 3">CGMCC 1.10136</strain>
    </source>
</reference>
<evidence type="ECO:0008006" key="4">
    <source>
        <dbReference type="Google" id="ProtNLM"/>
    </source>
</evidence>
<feature type="compositionally biased region" description="Polar residues" evidence="1">
    <location>
        <begin position="19"/>
        <end position="34"/>
    </location>
</feature>
<dbReference type="RefSeq" id="WP_144812159.1">
    <property type="nucleotide sequence ID" value="NZ_VLKP01000002.1"/>
</dbReference>
<dbReference type="EMBL" id="VLKP01000002">
    <property type="protein sequence ID" value="TWI13592.1"/>
    <property type="molecule type" value="Genomic_DNA"/>
</dbReference>
<sequence length="441" mass="46940">MRSHLTLLAAALAVSACQPTTDRTANTASATASGVDTAAVPRDPAPVVQADWPLPATGQAAQPDLVAAPDGTLVLTWIEKADKIHTLRLATRAPGATDWSAPQTAASGHDWFVNWADTPHVAMTGDGALWTHWLQKSAAATYAYDVALVRSGDGGRTWSKPVLVNADGTPTEHGFVSLWPAGGDRVGVAWLDGRHTAEGAGTTSTPRDGNALPAPSTPMMTLRTAHFDAALQRHDEQPLDLSTCDCCQTDAVVTAGRTMLAYRDRTESEIRDIFVARHDGQRWLTPVRVHADDWRMPACPVNGPSLAARDRDVLVGWYTAAGDVPTLKLARSTAAGDAFAAPVVVDRGDAVQGRVDVALDAQAAWVLWVRETAQGQSLHLARYAPDLSHELQRLEVARLQGRGRATGFPQLVLADGGAYVVWTDVVDGQPLLRGARLAPRG</sequence>
<dbReference type="AlphaFoldDB" id="A0A562M1A0"/>
<dbReference type="PROSITE" id="PS51257">
    <property type="entry name" value="PROKAR_LIPOPROTEIN"/>
    <property type="match status" value="1"/>
</dbReference>
<evidence type="ECO:0000256" key="1">
    <source>
        <dbReference type="SAM" id="MobiDB-lite"/>
    </source>
</evidence>
<feature type="region of interest" description="Disordered" evidence="1">
    <location>
        <begin position="19"/>
        <end position="41"/>
    </location>
</feature>
<name>A0A562M1A0_9GAMM</name>
<evidence type="ECO:0000313" key="2">
    <source>
        <dbReference type="EMBL" id="TWI13592.1"/>
    </source>
</evidence>
<dbReference type="InterPro" id="IPR036278">
    <property type="entry name" value="Sialidase_sf"/>
</dbReference>
<proteinExistence type="predicted"/>
<dbReference type="SUPFAM" id="SSF50939">
    <property type="entry name" value="Sialidases"/>
    <property type="match status" value="1"/>
</dbReference>
<organism evidence="2 3">
    <name type="scientific">Aerolutibacter ruishenii</name>
    <dbReference type="NCBI Taxonomy" id="686800"/>
    <lineage>
        <taxon>Bacteria</taxon>
        <taxon>Pseudomonadati</taxon>
        <taxon>Pseudomonadota</taxon>
        <taxon>Gammaproteobacteria</taxon>
        <taxon>Lysobacterales</taxon>
        <taxon>Lysobacteraceae</taxon>
        <taxon>Aerolutibacter</taxon>
    </lineage>
</organism>
<accession>A0A562M1A0</accession>
<dbReference type="Proteomes" id="UP000316471">
    <property type="component" value="Unassembled WGS sequence"/>
</dbReference>
<gene>
    <name evidence="2" type="ORF">IP93_00755</name>
</gene>
<dbReference type="CDD" id="cd15482">
    <property type="entry name" value="Sialidase_non-viral"/>
    <property type="match status" value="1"/>
</dbReference>
<comment type="caution">
    <text evidence="2">The sequence shown here is derived from an EMBL/GenBank/DDBJ whole genome shotgun (WGS) entry which is preliminary data.</text>
</comment>
<evidence type="ECO:0000313" key="3">
    <source>
        <dbReference type="Proteomes" id="UP000316471"/>
    </source>
</evidence>
<dbReference type="Gene3D" id="2.120.10.10">
    <property type="match status" value="1"/>
</dbReference>
<dbReference type="OrthoDB" id="9764969at2"/>